<dbReference type="HOGENOM" id="CLU_020944_0_0_1"/>
<reference evidence="14 16" key="2">
    <citation type="journal article" date="2013" name="Nature">
        <title>Insights into bilaterian evolution from three spiralian genomes.</title>
        <authorList>
            <person name="Simakov O."/>
            <person name="Marletaz F."/>
            <person name="Cho S.J."/>
            <person name="Edsinger-Gonzales E."/>
            <person name="Havlak P."/>
            <person name="Hellsten U."/>
            <person name="Kuo D.H."/>
            <person name="Larsson T."/>
            <person name="Lv J."/>
            <person name="Arendt D."/>
            <person name="Savage R."/>
            <person name="Osoegawa K."/>
            <person name="de Jong P."/>
            <person name="Grimwood J."/>
            <person name="Chapman J.A."/>
            <person name="Shapiro H."/>
            <person name="Aerts A."/>
            <person name="Otillar R.P."/>
            <person name="Terry A.Y."/>
            <person name="Boore J.L."/>
            <person name="Grigoriev I.V."/>
            <person name="Lindberg D.R."/>
            <person name="Seaver E.C."/>
            <person name="Weisblat D.A."/>
            <person name="Putnam N.H."/>
            <person name="Rokhsar D.S."/>
        </authorList>
    </citation>
    <scope>NUCLEOTIDE SEQUENCE</scope>
    <source>
        <strain evidence="14 16">I ESC-2004</strain>
    </source>
</reference>
<accession>R7UCP4</accession>
<evidence type="ECO:0000313" key="15">
    <source>
        <dbReference type="EnsemblMetazoa" id="CapteP157003"/>
    </source>
</evidence>
<keyword evidence="2 10" id="KW-0479">Metal-binding</keyword>
<dbReference type="STRING" id="283909.R7UCP4"/>
<keyword evidence="16" id="KW-1185">Reference proteome</keyword>
<evidence type="ECO:0000256" key="10">
    <source>
        <dbReference type="PROSITE-ProRule" id="PRU00723"/>
    </source>
</evidence>
<dbReference type="GO" id="GO:0008270">
    <property type="term" value="F:zinc ion binding"/>
    <property type="evidence" value="ECO:0007669"/>
    <property type="project" value="UniProtKB-KW"/>
</dbReference>
<evidence type="ECO:0000256" key="7">
    <source>
        <dbReference type="ARBA" id="ARBA00039886"/>
    </source>
</evidence>
<dbReference type="InterPro" id="IPR036855">
    <property type="entry name" value="Znf_CCCH_sf"/>
</dbReference>
<feature type="compositionally biased region" description="Acidic residues" evidence="11">
    <location>
        <begin position="404"/>
        <end position="422"/>
    </location>
</feature>
<dbReference type="SUPFAM" id="SSF90229">
    <property type="entry name" value="CCCH zinc finger"/>
    <property type="match status" value="4"/>
</dbReference>
<feature type="domain" description="CHY-type" evidence="13">
    <location>
        <begin position="615"/>
        <end position="684"/>
    </location>
</feature>
<feature type="compositionally biased region" description="Basic and acidic residues" evidence="11">
    <location>
        <begin position="143"/>
        <end position="163"/>
    </location>
</feature>
<comment type="function">
    <text evidence="6">Required for the export of mRNAs containing poly(A) tails from the nucleus into the cytoplasm.</text>
</comment>
<dbReference type="Gene3D" id="6.10.250.3220">
    <property type="match status" value="1"/>
</dbReference>
<dbReference type="EMBL" id="KB304960">
    <property type="protein sequence ID" value="ELU01558.1"/>
    <property type="molecule type" value="Genomic_DNA"/>
</dbReference>
<dbReference type="Pfam" id="PF05495">
    <property type="entry name" value="zf-CHY"/>
    <property type="match status" value="1"/>
</dbReference>
<dbReference type="EMBL" id="AMQN01009221">
    <property type="status" value="NOT_ANNOTATED_CDS"/>
    <property type="molecule type" value="Genomic_DNA"/>
</dbReference>
<evidence type="ECO:0000313" key="14">
    <source>
        <dbReference type="EMBL" id="ELU01558.1"/>
    </source>
</evidence>
<keyword evidence="4 10" id="KW-0862">Zinc</keyword>
<feature type="zinc finger region" description="C3H1-type" evidence="10">
    <location>
        <begin position="113"/>
        <end position="141"/>
    </location>
</feature>
<feature type="region of interest" description="Disordered" evidence="11">
    <location>
        <begin position="141"/>
        <end position="180"/>
    </location>
</feature>
<feature type="domain" description="C3H1-type" evidence="12">
    <location>
        <begin position="14"/>
        <end position="41"/>
    </location>
</feature>
<evidence type="ECO:0000259" key="12">
    <source>
        <dbReference type="PROSITE" id="PS50103"/>
    </source>
</evidence>
<dbReference type="InterPro" id="IPR008913">
    <property type="entry name" value="Znf_CHY"/>
</dbReference>
<dbReference type="InterPro" id="IPR051767">
    <property type="entry name" value="Nucleoporin_NUP42"/>
</dbReference>
<dbReference type="SUPFAM" id="SSF161219">
    <property type="entry name" value="CHY zinc finger-like"/>
    <property type="match status" value="1"/>
</dbReference>
<name>R7UCP4_CAPTE</name>
<dbReference type="OMA" id="GIEFVPY"/>
<keyword evidence="5" id="KW-0539">Nucleus</keyword>
<feature type="zinc finger region" description="C3H1-type" evidence="10">
    <location>
        <begin position="67"/>
        <end position="95"/>
    </location>
</feature>
<protein>
    <recommendedName>
        <fullName evidence="7">Nucleoporin NUP42</fullName>
    </recommendedName>
    <alternativeName>
        <fullName evidence="8">Nucleoporin-like protein 2</fullName>
    </alternativeName>
</protein>
<dbReference type="PANTHER" id="PTHR46527">
    <property type="entry name" value="NUCLEOPORIN-LIKE PROTEIN 2"/>
    <property type="match status" value="1"/>
</dbReference>
<feature type="domain" description="C3H1-type" evidence="12">
    <location>
        <begin position="179"/>
        <end position="206"/>
    </location>
</feature>
<feature type="zinc finger region" description="C3H1-type" evidence="10">
    <location>
        <begin position="14"/>
        <end position="41"/>
    </location>
</feature>
<dbReference type="GO" id="GO:0031965">
    <property type="term" value="C:nuclear membrane"/>
    <property type="evidence" value="ECO:0007669"/>
    <property type="project" value="UniProtKB-SubCell"/>
</dbReference>
<evidence type="ECO:0000256" key="5">
    <source>
        <dbReference type="ARBA" id="ARBA00023242"/>
    </source>
</evidence>
<comment type="subcellular location">
    <subcellularLocation>
        <location evidence="1">Nucleus membrane</location>
        <topology evidence="1">Peripheral membrane protein</topology>
        <orientation evidence="1">Cytoplasmic side</orientation>
    </subcellularLocation>
</comment>
<feature type="domain" description="C3H1-type" evidence="12">
    <location>
        <begin position="113"/>
        <end position="141"/>
    </location>
</feature>
<dbReference type="PROSITE" id="PS51266">
    <property type="entry name" value="ZF_CHY"/>
    <property type="match status" value="1"/>
</dbReference>
<dbReference type="Pfam" id="PF14608">
    <property type="entry name" value="zf-CCCH_2"/>
    <property type="match status" value="2"/>
</dbReference>
<gene>
    <name evidence="14" type="ORF">CAPTEDRAFT_157003</name>
</gene>
<dbReference type="PANTHER" id="PTHR46527:SF1">
    <property type="entry name" value="NUCLEOPORIN NUP42"/>
    <property type="match status" value="1"/>
</dbReference>
<dbReference type="EnsemblMetazoa" id="CapteT157003">
    <property type="protein sequence ID" value="CapteP157003"/>
    <property type="gene ID" value="CapteG157003"/>
</dbReference>
<evidence type="ECO:0000256" key="9">
    <source>
        <dbReference type="PROSITE-ProRule" id="PRU00601"/>
    </source>
</evidence>
<feature type="zinc finger region" description="C3H1-type" evidence="10">
    <location>
        <begin position="179"/>
        <end position="206"/>
    </location>
</feature>
<proteinExistence type="predicted"/>
<evidence type="ECO:0000256" key="6">
    <source>
        <dbReference type="ARBA" id="ARBA00037262"/>
    </source>
</evidence>
<evidence type="ECO:0000256" key="8">
    <source>
        <dbReference type="ARBA" id="ARBA00042384"/>
    </source>
</evidence>
<dbReference type="InterPro" id="IPR000571">
    <property type="entry name" value="Znf_CCCH"/>
</dbReference>
<dbReference type="PROSITE" id="PS50103">
    <property type="entry name" value="ZF_C3H1"/>
    <property type="match status" value="4"/>
</dbReference>
<sequence>MSTSSLQRSNSPTRPSDQICRFYRKGICLRGTSCSYLHQSDQNHEAVIATPEAVDPVLDPPQIQQQPKQRKDCHVFRDTGICRFGNSCRYSHATTTDKDEEVKTEKKPVQKPKKEIRICSAFERTGKCRYGEGCRYSHVIPEGTKEDDAKPSTEDKPPTEKSQPKKTPNPKNGDKKKIAPKKAMCRYFRAGNCHQGDKCKFFHPADLPDVVLKNDDQTETAEPKMTRPPRQVFQRTSEYVADVLTDEAAEKLRETEIGAITKRFPRTRKNSDGTLEFTVTASDPDWPYDVNQLRLALEIPGTYPKEKLKCSLPIDERLPDVVRRSVARNIGNWLDERYQKMFNRGKVEIVFRPFIRWLDKNMESLFTEGLTVYQKQLFAEAAGVQFIAAEELQEKFSQLQKSSDEEEEAAVEAPCEEADEVNEPISSSPPKDIVQDASLDPNKRGTEIKLLNLQLKESAAAMRATSIALVIQCGRCKNNIDVKTPPDRTNAVQCPRCQETQYITFRGCMVHPMNSVIGYLDLVNCIAFDVMLSECVFLVSCLACSKDMTLQGLAPGHPKDTWCRNCHEKIRIAVESTRFLVLQPSQTTNSGKAYTIEVKALKKVQKDIAIKLGQPLPENGTCRHYKKSYRWLRFPCCGKAYPCDICHDENEGDHDMKYANRMICGFCCKEQPYASEKPCSGCDSAMTRQASSHWEGGKGCRDKIKMARGDVKKFSGSSKTISRVSQKNEVAKKTVKLRHT</sequence>
<feature type="domain" description="C3H1-type" evidence="12">
    <location>
        <begin position="67"/>
        <end position="95"/>
    </location>
</feature>
<dbReference type="AlphaFoldDB" id="R7UCP4"/>
<evidence type="ECO:0000256" key="11">
    <source>
        <dbReference type="SAM" id="MobiDB-lite"/>
    </source>
</evidence>
<dbReference type="Proteomes" id="UP000014760">
    <property type="component" value="Unassembled WGS sequence"/>
</dbReference>
<dbReference type="SMART" id="SM00356">
    <property type="entry name" value="ZnF_C3H1"/>
    <property type="match status" value="4"/>
</dbReference>
<evidence type="ECO:0000313" key="16">
    <source>
        <dbReference type="Proteomes" id="UP000014760"/>
    </source>
</evidence>
<reference evidence="15" key="3">
    <citation type="submission" date="2015-06" db="UniProtKB">
        <authorList>
            <consortium name="EnsemblMetazoa"/>
        </authorList>
    </citation>
    <scope>IDENTIFICATION</scope>
</reference>
<dbReference type="OrthoDB" id="411372at2759"/>
<evidence type="ECO:0000256" key="4">
    <source>
        <dbReference type="ARBA" id="ARBA00022833"/>
    </source>
</evidence>
<dbReference type="InterPro" id="IPR037274">
    <property type="entry name" value="Znf_CHY_sf"/>
</dbReference>
<keyword evidence="3 9" id="KW-0863">Zinc-finger</keyword>
<evidence type="ECO:0000259" key="13">
    <source>
        <dbReference type="PROSITE" id="PS51266"/>
    </source>
</evidence>
<dbReference type="Gene3D" id="4.10.1000.10">
    <property type="entry name" value="Zinc finger, CCCH-type"/>
    <property type="match status" value="2"/>
</dbReference>
<dbReference type="Pfam" id="PF00642">
    <property type="entry name" value="zf-CCCH"/>
    <property type="match status" value="2"/>
</dbReference>
<evidence type="ECO:0000256" key="2">
    <source>
        <dbReference type="ARBA" id="ARBA00022723"/>
    </source>
</evidence>
<organism evidence="14">
    <name type="scientific">Capitella teleta</name>
    <name type="common">Polychaete worm</name>
    <dbReference type="NCBI Taxonomy" id="283909"/>
    <lineage>
        <taxon>Eukaryota</taxon>
        <taxon>Metazoa</taxon>
        <taxon>Spiralia</taxon>
        <taxon>Lophotrochozoa</taxon>
        <taxon>Annelida</taxon>
        <taxon>Polychaeta</taxon>
        <taxon>Sedentaria</taxon>
        <taxon>Scolecida</taxon>
        <taxon>Capitellidae</taxon>
        <taxon>Capitella</taxon>
    </lineage>
</organism>
<evidence type="ECO:0000256" key="3">
    <source>
        <dbReference type="ARBA" id="ARBA00022771"/>
    </source>
</evidence>
<reference evidence="16" key="1">
    <citation type="submission" date="2012-12" db="EMBL/GenBank/DDBJ databases">
        <authorList>
            <person name="Hellsten U."/>
            <person name="Grimwood J."/>
            <person name="Chapman J.A."/>
            <person name="Shapiro H."/>
            <person name="Aerts A."/>
            <person name="Otillar R.P."/>
            <person name="Terry A.Y."/>
            <person name="Boore J.L."/>
            <person name="Simakov O."/>
            <person name="Marletaz F."/>
            <person name="Cho S.-J."/>
            <person name="Edsinger-Gonzales E."/>
            <person name="Havlak P."/>
            <person name="Kuo D.-H."/>
            <person name="Larsson T."/>
            <person name="Lv J."/>
            <person name="Arendt D."/>
            <person name="Savage R."/>
            <person name="Osoegawa K."/>
            <person name="de Jong P."/>
            <person name="Lindberg D.R."/>
            <person name="Seaver E.C."/>
            <person name="Weisblat D.A."/>
            <person name="Putnam N.H."/>
            <person name="Grigoriev I.V."/>
            <person name="Rokhsar D.S."/>
        </authorList>
    </citation>
    <scope>NUCLEOTIDE SEQUENCE</scope>
    <source>
        <strain evidence="16">I ESC-2004</strain>
    </source>
</reference>
<evidence type="ECO:0000256" key="1">
    <source>
        <dbReference type="ARBA" id="ARBA00004335"/>
    </source>
</evidence>
<feature type="region of interest" description="Disordered" evidence="11">
    <location>
        <begin position="398"/>
        <end position="439"/>
    </location>
</feature>